<dbReference type="Proteomes" id="UP000198263">
    <property type="component" value="Unassembled WGS sequence"/>
</dbReference>
<evidence type="ECO:0008006" key="3">
    <source>
        <dbReference type="Google" id="ProtNLM"/>
    </source>
</evidence>
<protein>
    <recommendedName>
        <fullName evidence="3">PAAR repeat-containing protein</fullName>
    </recommendedName>
</protein>
<reference evidence="1 2" key="1">
    <citation type="submission" date="2016-01" db="EMBL/GenBank/DDBJ databases">
        <authorList>
            <person name="Peeters C."/>
        </authorList>
    </citation>
    <scope>NUCLEOTIDE SEQUENCE [LARGE SCALE GENOMIC DNA]</scope>
    <source>
        <strain evidence="1">LMG 29315</strain>
    </source>
</reference>
<comment type="caution">
    <text evidence="1">The sequence shown here is derived from an EMBL/GenBank/DDBJ whole genome shotgun (WGS) entry which is preliminary data.</text>
</comment>
<name>A0A658QUM3_9BURK</name>
<dbReference type="EMBL" id="FCNV02000002">
    <property type="protein sequence ID" value="SAL22785.1"/>
    <property type="molecule type" value="Genomic_DNA"/>
</dbReference>
<sequence length="135" mass="14242">MKEAGTTHLLATIGSGTQRGGRVDRATLGRRIKGFRIALVGDVVAYADGSEAVIANGVGYGLTDHLTPYVLVGSRLSNGHCITRSLPGESFYVGSQLDNGDVITDSPEREGVTCSDMFTILRGGSLIEQEGIIRC</sequence>
<organism evidence="1 2">
    <name type="scientific">Caballeronia concitans</name>
    <dbReference type="NCBI Taxonomy" id="1777133"/>
    <lineage>
        <taxon>Bacteria</taxon>
        <taxon>Pseudomonadati</taxon>
        <taxon>Pseudomonadota</taxon>
        <taxon>Betaproteobacteria</taxon>
        <taxon>Burkholderiales</taxon>
        <taxon>Burkholderiaceae</taxon>
        <taxon>Caballeronia</taxon>
    </lineage>
</organism>
<dbReference type="AlphaFoldDB" id="A0A658QUM3"/>
<evidence type="ECO:0000313" key="2">
    <source>
        <dbReference type="Proteomes" id="UP000198263"/>
    </source>
</evidence>
<accession>A0A658QUM3</accession>
<proteinExistence type="predicted"/>
<dbReference type="OrthoDB" id="9021596at2"/>
<keyword evidence="2" id="KW-1185">Reference proteome</keyword>
<dbReference type="RefSeq" id="WP_040050089.1">
    <property type="nucleotide sequence ID" value="NZ_FCNV02000002.1"/>
</dbReference>
<evidence type="ECO:0000313" key="1">
    <source>
        <dbReference type="EMBL" id="SAL22785.1"/>
    </source>
</evidence>
<gene>
    <name evidence="1" type="ORF">AWB72_01625</name>
</gene>